<sequence length="101" mass="10816">MDRCLLPLLCALLLLVGCNTGGLDFAGQTGTDIDRAGMTFRVFHDAERARVIRTSMGRPRNVPLFRAAVVSVIEEASGCTADAADLQGDWNLVEGPIKCPP</sequence>
<evidence type="ECO:0008006" key="4">
    <source>
        <dbReference type="Google" id="ProtNLM"/>
    </source>
</evidence>
<gene>
    <name evidence="2" type="ORF">CBW24_05145</name>
</gene>
<keyword evidence="1" id="KW-0732">Signal</keyword>
<feature type="signal peptide" evidence="1">
    <location>
        <begin position="1"/>
        <end position="26"/>
    </location>
</feature>
<organism evidence="2 3">
    <name type="scientific">Pacificitalea manganoxidans</name>
    <dbReference type="NCBI Taxonomy" id="1411902"/>
    <lineage>
        <taxon>Bacteria</taxon>
        <taxon>Pseudomonadati</taxon>
        <taxon>Pseudomonadota</taxon>
        <taxon>Alphaproteobacteria</taxon>
        <taxon>Rhodobacterales</taxon>
        <taxon>Paracoccaceae</taxon>
        <taxon>Pacificitalea</taxon>
    </lineage>
</organism>
<feature type="chain" id="PRO_5012019087" description="Lipoprotein" evidence="1">
    <location>
        <begin position="27"/>
        <end position="101"/>
    </location>
</feature>
<keyword evidence="3" id="KW-1185">Reference proteome</keyword>
<dbReference type="OrthoDB" id="7859824at2"/>
<dbReference type="Proteomes" id="UP000219050">
    <property type="component" value="Chromosome"/>
</dbReference>
<dbReference type="KEGG" id="cmag:CBW24_05145"/>
<dbReference type="RefSeq" id="WP_088662170.1">
    <property type="nucleotide sequence ID" value="NZ_CP021404.1"/>
</dbReference>
<name>A0A291LYB1_9RHOB</name>
<dbReference type="EMBL" id="CP021404">
    <property type="protein sequence ID" value="ATI41445.1"/>
    <property type="molecule type" value="Genomic_DNA"/>
</dbReference>
<accession>A0A291LYB1</accession>
<dbReference type="PROSITE" id="PS51257">
    <property type="entry name" value="PROKAR_LIPOPROTEIN"/>
    <property type="match status" value="1"/>
</dbReference>
<reference evidence="2 3" key="1">
    <citation type="submission" date="2017-05" db="EMBL/GenBank/DDBJ databases">
        <title>Comparative genomic and metabolic analysis of manganese-oxidizing mechanisms in Celeribater manganoxidans DY25T: its adaption to the environment of polymetallic nodule.</title>
        <authorList>
            <person name="Wang X."/>
        </authorList>
    </citation>
    <scope>NUCLEOTIDE SEQUENCE [LARGE SCALE GENOMIC DNA]</scope>
    <source>
        <strain evidence="2 3">DY25</strain>
    </source>
</reference>
<dbReference type="AlphaFoldDB" id="A0A291LYB1"/>
<evidence type="ECO:0000313" key="3">
    <source>
        <dbReference type="Proteomes" id="UP000219050"/>
    </source>
</evidence>
<evidence type="ECO:0000256" key="1">
    <source>
        <dbReference type="SAM" id="SignalP"/>
    </source>
</evidence>
<proteinExistence type="predicted"/>
<protein>
    <recommendedName>
        <fullName evidence="4">Lipoprotein</fullName>
    </recommendedName>
</protein>
<evidence type="ECO:0000313" key="2">
    <source>
        <dbReference type="EMBL" id="ATI41445.1"/>
    </source>
</evidence>